<dbReference type="AlphaFoldDB" id="A0A1M5XS06"/>
<keyword evidence="2" id="KW-1133">Transmembrane helix</keyword>
<proteinExistence type="predicted"/>
<evidence type="ECO:0000313" key="3">
    <source>
        <dbReference type="EMBL" id="SHI02324.1"/>
    </source>
</evidence>
<feature type="compositionally biased region" description="Acidic residues" evidence="1">
    <location>
        <begin position="77"/>
        <end position="88"/>
    </location>
</feature>
<protein>
    <submittedName>
        <fullName evidence="3">Uncharacterized protein</fullName>
    </submittedName>
</protein>
<organism evidence="3 4">
    <name type="scientific">Marivita hallyeonensis</name>
    <dbReference type="NCBI Taxonomy" id="996342"/>
    <lineage>
        <taxon>Bacteria</taxon>
        <taxon>Pseudomonadati</taxon>
        <taxon>Pseudomonadota</taxon>
        <taxon>Alphaproteobacteria</taxon>
        <taxon>Rhodobacterales</taxon>
        <taxon>Roseobacteraceae</taxon>
        <taxon>Marivita</taxon>
    </lineage>
</organism>
<accession>A0A1M5XS06</accession>
<feature type="transmembrane region" description="Helical" evidence="2">
    <location>
        <begin position="6"/>
        <end position="25"/>
    </location>
</feature>
<evidence type="ECO:0000313" key="4">
    <source>
        <dbReference type="Proteomes" id="UP000184221"/>
    </source>
</evidence>
<sequence length="88" mass="9069">MTMPRTVYVLIPLGFVALAGGMVLVGERTGGPAAPPSAQIETSPLDTGVAPQTALEVVDDPDTDGSFIPSPSGPEYGDNETVLEEIQN</sequence>
<evidence type="ECO:0000256" key="2">
    <source>
        <dbReference type="SAM" id="Phobius"/>
    </source>
</evidence>
<reference evidence="3 4" key="1">
    <citation type="submission" date="2016-11" db="EMBL/GenBank/DDBJ databases">
        <authorList>
            <person name="Jaros S."/>
            <person name="Januszkiewicz K."/>
            <person name="Wedrychowicz H."/>
        </authorList>
    </citation>
    <scope>NUCLEOTIDE SEQUENCE [LARGE SCALE GENOMIC DNA]</scope>
    <source>
        <strain evidence="3 4">DSM 29431</strain>
    </source>
</reference>
<keyword evidence="4" id="KW-1185">Reference proteome</keyword>
<feature type="region of interest" description="Disordered" evidence="1">
    <location>
        <begin position="58"/>
        <end position="88"/>
    </location>
</feature>
<keyword evidence="2" id="KW-0472">Membrane</keyword>
<gene>
    <name evidence="3" type="ORF">SAMN05443551_4078</name>
</gene>
<dbReference type="EMBL" id="FQXC01000008">
    <property type="protein sequence ID" value="SHI02324.1"/>
    <property type="molecule type" value="Genomic_DNA"/>
</dbReference>
<dbReference type="Proteomes" id="UP000184221">
    <property type="component" value="Unassembled WGS sequence"/>
</dbReference>
<dbReference type="STRING" id="996342.SAMN05443551_4078"/>
<dbReference type="OrthoDB" id="9944100at2"/>
<name>A0A1M5XS06_9RHOB</name>
<evidence type="ECO:0000256" key="1">
    <source>
        <dbReference type="SAM" id="MobiDB-lite"/>
    </source>
</evidence>
<keyword evidence="2" id="KW-0812">Transmembrane</keyword>
<dbReference type="RefSeq" id="WP_072779935.1">
    <property type="nucleotide sequence ID" value="NZ_FQXC01000008.1"/>
</dbReference>